<reference evidence="3" key="1">
    <citation type="submission" date="2016-10" db="EMBL/GenBank/DDBJ databases">
        <authorList>
            <person name="Varghese N."/>
            <person name="Submissions S."/>
        </authorList>
    </citation>
    <scope>NUCLEOTIDE SEQUENCE [LARGE SCALE GENOMIC DNA]</scope>
    <source>
        <strain evidence="3">DSM 44260</strain>
    </source>
</reference>
<keyword evidence="3" id="KW-1185">Reference proteome</keyword>
<name>A0A1H9XK22_9PSEU</name>
<feature type="transmembrane region" description="Helical" evidence="1">
    <location>
        <begin position="12"/>
        <end position="41"/>
    </location>
</feature>
<keyword evidence="1" id="KW-1133">Transmembrane helix</keyword>
<accession>A0A1H9XK22</accession>
<dbReference type="Proteomes" id="UP000199051">
    <property type="component" value="Unassembled WGS sequence"/>
</dbReference>
<proteinExistence type="predicted"/>
<feature type="transmembrane region" description="Helical" evidence="1">
    <location>
        <begin position="48"/>
        <end position="68"/>
    </location>
</feature>
<feature type="transmembrane region" description="Helical" evidence="1">
    <location>
        <begin position="80"/>
        <end position="98"/>
    </location>
</feature>
<evidence type="ECO:0000256" key="1">
    <source>
        <dbReference type="SAM" id="Phobius"/>
    </source>
</evidence>
<dbReference type="STRING" id="155974.SAMN04487818_115194"/>
<dbReference type="EMBL" id="FOGI01000015">
    <property type="protein sequence ID" value="SES45993.1"/>
    <property type="molecule type" value="Genomic_DNA"/>
</dbReference>
<organism evidence="2 3">
    <name type="scientific">Actinokineospora terrae</name>
    <dbReference type="NCBI Taxonomy" id="155974"/>
    <lineage>
        <taxon>Bacteria</taxon>
        <taxon>Bacillati</taxon>
        <taxon>Actinomycetota</taxon>
        <taxon>Actinomycetes</taxon>
        <taxon>Pseudonocardiales</taxon>
        <taxon>Pseudonocardiaceae</taxon>
        <taxon>Actinokineospora</taxon>
    </lineage>
</organism>
<evidence type="ECO:0000313" key="3">
    <source>
        <dbReference type="Proteomes" id="UP000199051"/>
    </source>
</evidence>
<sequence>MTTHRPSLPVLVAAWAVPVFVLGQFAFLAIIPIAITLVAALRNPARQALRWSTGALTALYAVLVTAWLTGPSAAPSLSKYLSPTATALFAAASVAVAITHHTLHRRPRVA</sequence>
<keyword evidence="1" id="KW-0472">Membrane</keyword>
<keyword evidence="1" id="KW-0812">Transmembrane</keyword>
<dbReference type="RefSeq" id="WP_092785899.1">
    <property type="nucleotide sequence ID" value="NZ_FOGI01000015.1"/>
</dbReference>
<dbReference type="AlphaFoldDB" id="A0A1H9XK22"/>
<protein>
    <submittedName>
        <fullName evidence="2">Uncharacterized protein</fullName>
    </submittedName>
</protein>
<evidence type="ECO:0000313" key="2">
    <source>
        <dbReference type="EMBL" id="SES45993.1"/>
    </source>
</evidence>
<gene>
    <name evidence="2" type="ORF">SAMN04487818_115194</name>
</gene>